<organism evidence="2 3">
    <name type="scientific">Lasiodiplodia theobromae</name>
    <dbReference type="NCBI Taxonomy" id="45133"/>
    <lineage>
        <taxon>Eukaryota</taxon>
        <taxon>Fungi</taxon>
        <taxon>Dikarya</taxon>
        <taxon>Ascomycota</taxon>
        <taxon>Pezizomycotina</taxon>
        <taxon>Dothideomycetes</taxon>
        <taxon>Dothideomycetes incertae sedis</taxon>
        <taxon>Botryosphaeriales</taxon>
        <taxon>Botryosphaeriaceae</taxon>
        <taxon>Lasiodiplodia</taxon>
    </lineage>
</organism>
<evidence type="ECO:0000313" key="3">
    <source>
        <dbReference type="Proteomes" id="UP000325902"/>
    </source>
</evidence>
<keyword evidence="3" id="KW-1185">Reference proteome</keyword>
<comment type="caution">
    <text evidence="2">The sequence shown here is derived from an EMBL/GenBank/DDBJ whole genome shotgun (WGS) entry which is preliminary data.</text>
</comment>
<dbReference type="Proteomes" id="UP000325902">
    <property type="component" value="Unassembled WGS sequence"/>
</dbReference>
<evidence type="ECO:0000256" key="1">
    <source>
        <dbReference type="SAM" id="MobiDB-lite"/>
    </source>
</evidence>
<protein>
    <submittedName>
        <fullName evidence="2">Uncharacterized protein</fullName>
    </submittedName>
</protein>
<dbReference type="EMBL" id="VCHE01000189">
    <property type="protein sequence ID" value="KAB2569498.1"/>
    <property type="molecule type" value="Genomic_DNA"/>
</dbReference>
<gene>
    <name evidence="2" type="ORF">DBV05_g11823</name>
</gene>
<evidence type="ECO:0000313" key="2">
    <source>
        <dbReference type="EMBL" id="KAB2569498.1"/>
    </source>
</evidence>
<name>A0A5N5CVX8_9PEZI</name>
<proteinExistence type="predicted"/>
<accession>A0A5N5CVX8</accession>
<feature type="region of interest" description="Disordered" evidence="1">
    <location>
        <begin position="1"/>
        <end position="41"/>
    </location>
</feature>
<feature type="compositionally biased region" description="Polar residues" evidence="1">
    <location>
        <begin position="14"/>
        <end position="24"/>
    </location>
</feature>
<reference evidence="2 3" key="1">
    <citation type="journal article" date="2019" name="Sci. Rep.">
        <title>A multi-omics analysis of the grapevine pathogen Lasiodiplodia theobromae reveals that temperature affects the expression of virulence- and pathogenicity-related genes.</title>
        <authorList>
            <person name="Felix C."/>
            <person name="Meneses R."/>
            <person name="Goncalves M.F.M."/>
            <person name="Tilleman L."/>
            <person name="Duarte A.S."/>
            <person name="Jorrin-Novo J.V."/>
            <person name="Van de Peer Y."/>
            <person name="Deforce D."/>
            <person name="Van Nieuwerburgh F."/>
            <person name="Esteves A.C."/>
            <person name="Alves A."/>
        </authorList>
    </citation>
    <scope>NUCLEOTIDE SEQUENCE [LARGE SCALE GENOMIC DNA]</scope>
    <source>
        <strain evidence="2 3">LA-SOL3</strain>
    </source>
</reference>
<sequence>MSSSSPVIPDWLAKQSTTGTSRTNLPPLPEDGYDLGFPLPDAPTTAQEAIALVQALRSDGSLPDSTHYNEEIQRACAKTA</sequence>
<dbReference type="AlphaFoldDB" id="A0A5N5CVX8"/>